<gene>
    <name evidence="10" type="ORF">JOC48_000908</name>
</gene>
<feature type="signal peptide" evidence="7">
    <location>
        <begin position="1"/>
        <end position="27"/>
    </location>
</feature>
<keyword evidence="5 10" id="KW-0378">Hydrolase</keyword>
<feature type="domain" description="LysM" evidence="8">
    <location>
        <begin position="68"/>
        <end position="111"/>
    </location>
</feature>
<evidence type="ECO:0000256" key="7">
    <source>
        <dbReference type="SAM" id="SignalP"/>
    </source>
</evidence>
<keyword evidence="2" id="KW-0645">Protease</keyword>
<dbReference type="Proteomes" id="UP001296943">
    <property type="component" value="Unassembled WGS sequence"/>
</dbReference>
<organism evidence="10 11">
    <name type="scientific">Aquibacillus albus</name>
    <dbReference type="NCBI Taxonomy" id="1168171"/>
    <lineage>
        <taxon>Bacteria</taxon>
        <taxon>Bacillati</taxon>
        <taxon>Bacillota</taxon>
        <taxon>Bacilli</taxon>
        <taxon>Bacillales</taxon>
        <taxon>Bacillaceae</taxon>
        <taxon>Aquibacillus</taxon>
    </lineage>
</organism>
<evidence type="ECO:0000313" key="11">
    <source>
        <dbReference type="Proteomes" id="UP001296943"/>
    </source>
</evidence>
<feature type="domain" description="NlpC/P60" evidence="9">
    <location>
        <begin position="132"/>
        <end position="252"/>
    </location>
</feature>
<dbReference type="PANTHER" id="PTHR47053:SF1">
    <property type="entry name" value="MUREIN DD-ENDOPEPTIDASE MEPH-RELATED"/>
    <property type="match status" value="1"/>
</dbReference>
<evidence type="ECO:0000256" key="6">
    <source>
        <dbReference type="ARBA" id="ARBA00022807"/>
    </source>
</evidence>
<dbReference type="GO" id="GO:0016787">
    <property type="term" value="F:hydrolase activity"/>
    <property type="evidence" value="ECO:0007669"/>
    <property type="project" value="UniProtKB-KW"/>
</dbReference>
<dbReference type="SMART" id="SM00257">
    <property type="entry name" value="LysM"/>
    <property type="match status" value="1"/>
</dbReference>
<evidence type="ECO:0000259" key="9">
    <source>
        <dbReference type="PROSITE" id="PS51935"/>
    </source>
</evidence>
<dbReference type="InterPro" id="IPR000064">
    <property type="entry name" value="NLP_P60_dom"/>
</dbReference>
<dbReference type="Gene3D" id="3.10.350.10">
    <property type="entry name" value="LysM domain"/>
    <property type="match status" value="1"/>
</dbReference>
<protein>
    <submittedName>
        <fullName evidence="10">Peptidoglycan endopeptidase LytE</fullName>
        <ecNumber evidence="10">3.4.-.-</ecNumber>
    </submittedName>
</protein>
<evidence type="ECO:0000313" key="10">
    <source>
        <dbReference type="EMBL" id="MBM7570430.1"/>
    </source>
</evidence>
<name>A0ABS2MX43_9BACI</name>
<dbReference type="PROSITE" id="PS51935">
    <property type="entry name" value="NLPC_P60"/>
    <property type="match status" value="1"/>
</dbReference>
<comment type="caution">
    <text evidence="10">The sequence shown here is derived from an EMBL/GenBank/DDBJ whole genome shotgun (WGS) entry which is preliminary data.</text>
</comment>
<dbReference type="PROSITE" id="PS51782">
    <property type="entry name" value="LYSM"/>
    <property type="match status" value="1"/>
</dbReference>
<comment type="similarity">
    <text evidence="1">Belongs to the peptidase C40 family.</text>
</comment>
<dbReference type="EC" id="3.4.-.-" evidence="10"/>
<sequence length="252" mass="27476">MKKTLLSISATVLIASSFGIGATSVQASTNTNESVSIKQSYPQSESIKRVTKNSVSKSTATIASINQSTYTVIAGDTLWGISKKYDVSVSQLKKWNNLSSNTLQIGQSLNVKVEEKEKSDSSNIEQLSKEEDKEVNSIVNEATKLIGTKYVFGGTSPKGFDCSGFIYYVLNQAGEKLDRTSSLGYYNQSTKVTSPEVGDFVFFAGTYKSGISHMGIYIGNNSFIHASSSGVRITSLDDSYWSKYFHSFGRLN</sequence>
<dbReference type="RefSeq" id="WP_239584187.1">
    <property type="nucleotide sequence ID" value="NZ_JAFBDR010000003.1"/>
</dbReference>
<keyword evidence="3 7" id="KW-0732">Signal</keyword>
<proteinExistence type="inferred from homology"/>
<dbReference type="SUPFAM" id="SSF54106">
    <property type="entry name" value="LysM domain"/>
    <property type="match status" value="1"/>
</dbReference>
<feature type="chain" id="PRO_5045127188" evidence="7">
    <location>
        <begin position="28"/>
        <end position="252"/>
    </location>
</feature>
<evidence type="ECO:0000256" key="3">
    <source>
        <dbReference type="ARBA" id="ARBA00022729"/>
    </source>
</evidence>
<evidence type="ECO:0000259" key="8">
    <source>
        <dbReference type="PROSITE" id="PS51782"/>
    </source>
</evidence>
<evidence type="ECO:0000256" key="2">
    <source>
        <dbReference type="ARBA" id="ARBA00022670"/>
    </source>
</evidence>
<accession>A0ABS2MX43</accession>
<dbReference type="InterPro" id="IPR018392">
    <property type="entry name" value="LysM"/>
</dbReference>
<dbReference type="SUPFAM" id="SSF54001">
    <property type="entry name" value="Cysteine proteinases"/>
    <property type="match status" value="1"/>
</dbReference>
<dbReference type="InterPro" id="IPR036779">
    <property type="entry name" value="LysM_dom_sf"/>
</dbReference>
<keyword evidence="6" id="KW-0788">Thiol protease</keyword>
<dbReference type="PANTHER" id="PTHR47053">
    <property type="entry name" value="MUREIN DD-ENDOPEPTIDASE MEPH-RELATED"/>
    <property type="match status" value="1"/>
</dbReference>
<dbReference type="InterPro" id="IPR051202">
    <property type="entry name" value="Peptidase_C40"/>
</dbReference>
<dbReference type="EMBL" id="JAFBDR010000003">
    <property type="protein sequence ID" value="MBM7570430.1"/>
    <property type="molecule type" value="Genomic_DNA"/>
</dbReference>
<dbReference type="InterPro" id="IPR038765">
    <property type="entry name" value="Papain-like_cys_pep_sf"/>
</dbReference>
<dbReference type="Pfam" id="PF00877">
    <property type="entry name" value="NLPC_P60"/>
    <property type="match status" value="1"/>
</dbReference>
<dbReference type="Gene3D" id="3.90.1720.10">
    <property type="entry name" value="endopeptidase domain like (from Nostoc punctiforme)"/>
    <property type="match status" value="1"/>
</dbReference>
<keyword evidence="4" id="KW-0677">Repeat</keyword>
<evidence type="ECO:0000256" key="1">
    <source>
        <dbReference type="ARBA" id="ARBA00007074"/>
    </source>
</evidence>
<dbReference type="Pfam" id="PF01476">
    <property type="entry name" value="LysM"/>
    <property type="match status" value="1"/>
</dbReference>
<reference evidence="10 11" key="1">
    <citation type="submission" date="2021-01" db="EMBL/GenBank/DDBJ databases">
        <title>Genomic Encyclopedia of Type Strains, Phase IV (KMG-IV): sequencing the most valuable type-strain genomes for metagenomic binning, comparative biology and taxonomic classification.</title>
        <authorList>
            <person name="Goeker M."/>
        </authorList>
    </citation>
    <scope>NUCLEOTIDE SEQUENCE [LARGE SCALE GENOMIC DNA]</scope>
    <source>
        <strain evidence="10 11">DSM 23711</strain>
    </source>
</reference>
<keyword evidence="11" id="KW-1185">Reference proteome</keyword>
<dbReference type="CDD" id="cd00118">
    <property type="entry name" value="LysM"/>
    <property type="match status" value="1"/>
</dbReference>
<evidence type="ECO:0000256" key="5">
    <source>
        <dbReference type="ARBA" id="ARBA00022801"/>
    </source>
</evidence>
<evidence type="ECO:0000256" key="4">
    <source>
        <dbReference type="ARBA" id="ARBA00022737"/>
    </source>
</evidence>